<organism evidence="6 7">
    <name type="scientific">Streptomyces carpaticus</name>
    <dbReference type="NCBI Taxonomy" id="285558"/>
    <lineage>
        <taxon>Bacteria</taxon>
        <taxon>Bacillati</taxon>
        <taxon>Actinomycetota</taxon>
        <taxon>Actinomycetes</taxon>
        <taxon>Kitasatosporales</taxon>
        <taxon>Streptomycetaceae</taxon>
        <taxon>Streptomyces</taxon>
    </lineage>
</organism>
<protein>
    <submittedName>
        <fullName evidence="6">N-6 DNA methylase</fullName>
    </submittedName>
</protein>
<dbReference type="SUPFAM" id="SSF53335">
    <property type="entry name" value="S-adenosyl-L-methionine-dependent methyltransferases"/>
    <property type="match status" value="1"/>
</dbReference>
<sequence>MLAILLLADFVEAGDEEFREQWERAVRDAGKGLSPLADLRAMMRAAGRRGGFPVPSLRHAEFGFLSGGGPGDAGWMTAFLAVWTTHPGLTRAGLPEICAALLERHVQQSTFASGEYHTPRAVARLVTALAAPRPGHRVLDPACGSGSLLAGTVGTVAGSGRVDGALVEAYATDRGNVWLATMNLAAHGVDRPVVGTSDPVSLSSSREHGLADRVLSNPPFNQPLKGVGTVDWPFGPPPASNANFAWLQAAWRRLSEQGLAFVIMPSRAAWSDGSEAMIRTGMVKGGALLGIIALPAQLFFHTSVPVHIWVLARDSCAQLPRGREDSVLFIDAGRLGTQTPRQPRVLSEEETARISGRFHEWLRSPYAIADEPGFSRAVAREEILENGGSLDPRRYVPVERELSSSARDLGHTLEELERLHGATSDTYHGLLGGLAMSEQVSRRGLEIPSLPLQEIVDGKAAERFGGSEPGCLIAGPSGSIIRAEHYVEGYGVPVVMPKDLAGGGFLEEMVKRISPEQAEHLGRFRLQYGDVVIARRGELGRCAVVRQEQHGWICGTGCFVLRPPAELDAEYFAAYLRSARARAWLNAHSTGSLTMKTISLPVLGKLPVVLPDHGVQRQIAEGMRRLDRHEGLLRDQLELTRRIRRDAVNAFFDV</sequence>
<comment type="similarity">
    <text evidence="1">Belongs to the type-I restriction system S methylase family.</text>
</comment>
<dbReference type="Pfam" id="PF01420">
    <property type="entry name" value="Methylase_S"/>
    <property type="match status" value="1"/>
</dbReference>
<dbReference type="InterPro" id="IPR044946">
    <property type="entry name" value="Restrct_endonuc_typeI_TRD_sf"/>
</dbReference>
<accession>A0ABV4ZIG9</accession>
<feature type="domain" description="DNA methylase adenine-specific" evidence="5">
    <location>
        <begin position="100"/>
        <end position="401"/>
    </location>
</feature>
<dbReference type="PANTHER" id="PTHR42998">
    <property type="entry name" value="TYPE I RESTRICTION ENZYME HINDVIIP M PROTEIN-RELATED"/>
    <property type="match status" value="1"/>
</dbReference>
<name>A0ABV4ZIG9_9ACTN</name>
<dbReference type="PANTHER" id="PTHR42998:SF1">
    <property type="entry name" value="TYPE I RESTRICTION ENZYME HINDI METHYLASE SUBUNIT"/>
    <property type="match status" value="1"/>
</dbReference>
<gene>
    <name evidence="6" type="ORF">ACE11A_06055</name>
</gene>
<comment type="caution">
    <text evidence="6">The sequence shown here is derived from an EMBL/GenBank/DDBJ whole genome shotgun (WGS) entry which is preliminary data.</text>
</comment>
<evidence type="ECO:0000256" key="2">
    <source>
        <dbReference type="ARBA" id="ARBA00022747"/>
    </source>
</evidence>
<dbReference type="GO" id="GO:0008168">
    <property type="term" value="F:methyltransferase activity"/>
    <property type="evidence" value="ECO:0007669"/>
    <property type="project" value="UniProtKB-KW"/>
</dbReference>
<evidence type="ECO:0000313" key="7">
    <source>
        <dbReference type="Proteomes" id="UP001577267"/>
    </source>
</evidence>
<dbReference type="Proteomes" id="UP001577267">
    <property type="component" value="Unassembled WGS sequence"/>
</dbReference>
<evidence type="ECO:0000259" key="5">
    <source>
        <dbReference type="Pfam" id="PF02384"/>
    </source>
</evidence>
<dbReference type="Pfam" id="PF02384">
    <property type="entry name" value="N6_Mtase"/>
    <property type="match status" value="1"/>
</dbReference>
<dbReference type="Gene3D" id="3.40.50.150">
    <property type="entry name" value="Vaccinia Virus protein VP39"/>
    <property type="match status" value="1"/>
</dbReference>
<keyword evidence="7" id="KW-1185">Reference proteome</keyword>
<dbReference type="InterPro" id="IPR052916">
    <property type="entry name" value="Type-I_RE_MTase_Subunit"/>
</dbReference>
<proteinExistence type="inferred from homology"/>
<dbReference type="InterPro" id="IPR000055">
    <property type="entry name" value="Restrct_endonuc_typeI_TRD"/>
</dbReference>
<evidence type="ECO:0000256" key="1">
    <source>
        <dbReference type="ARBA" id="ARBA00010923"/>
    </source>
</evidence>
<keyword evidence="6" id="KW-0808">Transferase</keyword>
<keyword evidence="2" id="KW-0680">Restriction system</keyword>
<feature type="domain" description="Type I restriction modification DNA specificity" evidence="4">
    <location>
        <begin position="480"/>
        <end position="629"/>
    </location>
</feature>
<keyword evidence="3" id="KW-0238">DNA-binding</keyword>
<reference evidence="6 7" key="1">
    <citation type="submission" date="2024-09" db="EMBL/GenBank/DDBJ databases">
        <title>Draft genome sequence of multifaceted antimicrobials producing Streptomyces sp. strain FH1.</title>
        <authorList>
            <person name="Hassan F."/>
            <person name="Ali H."/>
            <person name="Hassan N."/>
            <person name="Nawaz A."/>
        </authorList>
    </citation>
    <scope>NUCLEOTIDE SEQUENCE [LARGE SCALE GENOMIC DNA]</scope>
    <source>
        <strain evidence="6 7">FH1</strain>
    </source>
</reference>
<dbReference type="InterPro" id="IPR003356">
    <property type="entry name" value="DNA_methylase_A-5"/>
</dbReference>
<dbReference type="PRINTS" id="PR00507">
    <property type="entry name" value="N12N6MTFRASE"/>
</dbReference>
<dbReference type="EMBL" id="JBHGBT010000004">
    <property type="protein sequence ID" value="MFB4193922.1"/>
    <property type="molecule type" value="Genomic_DNA"/>
</dbReference>
<evidence type="ECO:0000313" key="6">
    <source>
        <dbReference type="EMBL" id="MFB4193922.1"/>
    </source>
</evidence>
<evidence type="ECO:0000259" key="4">
    <source>
        <dbReference type="Pfam" id="PF01420"/>
    </source>
</evidence>
<dbReference type="GO" id="GO:0032259">
    <property type="term" value="P:methylation"/>
    <property type="evidence" value="ECO:0007669"/>
    <property type="project" value="UniProtKB-KW"/>
</dbReference>
<evidence type="ECO:0000256" key="3">
    <source>
        <dbReference type="ARBA" id="ARBA00023125"/>
    </source>
</evidence>
<keyword evidence="6" id="KW-0489">Methyltransferase</keyword>
<dbReference type="Gene3D" id="3.90.220.20">
    <property type="entry name" value="DNA methylase specificity domains"/>
    <property type="match status" value="1"/>
</dbReference>
<dbReference type="SUPFAM" id="SSF116734">
    <property type="entry name" value="DNA methylase specificity domain"/>
    <property type="match status" value="1"/>
</dbReference>
<dbReference type="InterPro" id="IPR029063">
    <property type="entry name" value="SAM-dependent_MTases_sf"/>
</dbReference>